<dbReference type="PROSITE" id="PS51276">
    <property type="entry name" value="PEPTIDASE_C56_PFPI"/>
    <property type="match status" value="1"/>
</dbReference>
<feature type="domain" description="DJ-1/PfpI" evidence="2">
    <location>
        <begin position="3"/>
        <end position="176"/>
    </location>
</feature>
<dbReference type="NCBIfam" id="TIGR01382">
    <property type="entry name" value="PfpI"/>
    <property type="match status" value="1"/>
</dbReference>
<dbReference type="PANTHER" id="PTHR42733">
    <property type="entry name" value="DJ-1 PROTEIN"/>
    <property type="match status" value="1"/>
</dbReference>
<reference evidence="4" key="1">
    <citation type="submission" date="2016-02" db="EMBL/GenBank/DDBJ databases">
        <authorList>
            <person name="Holder M.E."/>
            <person name="Ajami N.J."/>
            <person name="Petrosino J.F."/>
        </authorList>
    </citation>
    <scope>NUCLEOTIDE SEQUENCE [LARGE SCALE GENOMIC DNA]</scope>
    <source>
        <strain evidence="4">CCUG 36733</strain>
    </source>
</reference>
<organism evidence="3 4">
    <name type="scientific">Actinomyces radicidentis</name>
    <dbReference type="NCBI Taxonomy" id="111015"/>
    <lineage>
        <taxon>Bacteria</taxon>
        <taxon>Bacillati</taxon>
        <taxon>Actinomycetota</taxon>
        <taxon>Actinomycetes</taxon>
        <taxon>Actinomycetales</taxon>
        <taxon>Actinomycetaceae</taxon>
        <taxon>Actinomyces</taxon>
    </lineage>
</organism>
<dbReference type="Pfam" id="PF01965">
    <property type="entry name" value="DJ-1_PfpI"/>
    <property type="match status" value="1"/>
</dbReference>
<dbReference type="AlphaFoldDB" id="A0A109W2X5"/>
<dbReference type="KEGG" id="ard:AXF14_09755"/>
<accession>A0A109W2X5</accession>
<keyword evidence="3" id="KW-0808">Transferase</keyword>
<keyword evidence="3" id="KW-0315">Glutamine amidotransferase</keyword>
<dbReference type="OrthoDB" id="9792284at2"/>
<comment type="similarity">
    <text evidence="1">Belongs to the peptidase C56 family.</text>
</comment>
<dbReference type="SUPFAM" id="SSF52317">
    <property type="entry name" value="Class I glutamine amidotransferase-like"/>
    <property type="match status" value="1"/>
</dbReference>
<keyword evidence="4" id="KW-1185">Reference proteome</keyword>
<evidence type="ECO:0000256" key="1">
    <source>
        <dbReference type="ARBA" id="ARBA00008542"/>
    </source>
</evidence>
<dbReference type="Gene3D" id="3.40.50.880">
    <property type="match status" value="1"/>
</dbReference>
<dbReference type="Proteomes" id="UP000065220">
    <property type="component" value="Chromosome"/>
</dbReference>
<dbReference type="InterPro" id="IPR006286">
    <property type="entry name" value="C56_PfpI-like"/>
</dbReference>
<name>A0A109W2X5_ACTRD</name>
<evidence type="ECO:0000259" key="2">
    <source>
        <dbReference type="Pfam" id="PF01965"/>
    </source>
</evidence>
<dbReference type="InterPro" id="IPR029062">
    <property type="entry name" value="Class_I_gatase-like"/>
</dbReference>
<dbReference type="STRING" id="111015.AXF14_09755"/>
<dbReference type="EMBL" id="CP014228">
    <property type="protein sequence ID" value="AMD87815.1"/>
    <property type="molecule type" value="Genomic_DNA"/>
</dbReference>
<dbReference type="GO" id="GO:0016740">
    <property type="term" value="F:transferase activity"/>
    <property type="evidence" value="ECO:0007669"/>
    <property type="project" value="UniProtKB-KW"/>
</dbReference>
<gene>
    <name evidence="3" type="ORF">AXF14_09755</name>
</gene>
<dbReference type="CDD" id="cd03134">
    <property type="entry name" value="GATase1_PfpI_like"/>
    <property type="match status" value="1"/>
</dbReference>
<dbReference type="RefSeq" id="WP_067942859.1">
    <property type="nucleotide sequence ID" value="NZ_CAUSVG010000002.1"/>
</dbReference>
<dbReference type="PANTHER" id="PTHR42733:SF12">
    <property type="entry name" value="PROTEINASE"/>
    <property type="match status" value="1"/>
</dbReference>
<proteinExistence type="inferred from homology"/>
<evidence type="ECO:0000313" key="3">
    <source>
        <dbReference type="EMBL" id="AMD87815.1"/>
    </source>
</evidence>
<protein>
    <submittedName>
        <fullName evidence="3">Glutamine amidotransferase</fullName>
    </submittedName>
</protein>
<dbReference type="InterPro" id="IPR002818">
    <property type="entry name" value="DJ-1/PfpI"/>
</dbReference>
<evidence type="ECO:0000313" key="4">
    <source>
        <dbReference type="Proteomes" id="UP000065220"/>
    </source>
</evidence>
<sequence length="182" mass="19278">MARKALIAVTDFGIEEPELVSPRDSLRAAGFDVTVASTTGEPAQTVTSDKDWASVQDVDTALSGVSAEGYDVLVIPGGTVNADTLRIDDTARGLVKEFTEAGKTVATICHGPWILIDSGVVEGKTLTSYTSIRPDLENAGGSWVDQSVKVCPAKGWTLITSRNPGDLEDFNQAIIDEVPERA</sequence>